<reference evidence="9 10" key="1">
    <citation type="submission" date="2019-03" db="EMBL/GenBank/DDBJ databases">
        <title>Genomic Encyclopedia of Type Strains, Phase III (KMG-III): the genomes of soil and plant-associated and newly described type strains.</title>
        <authorList>
            <person name="Whitman W."/>
        </authorList>
    </citation>
    <scope>NUCLEOTIDE SEQUENCE [LARGE SCALE GENOMIC DNA]</scope>
    <source>
        <strain evidence="9 10">VKM Ac-2570</strain>
    </source>
</reference>
<evidence type="ECO:0000313" key="10">
    <source>
        <dbReference type="Proteomes" id="UP000295447"/>
    </source>
</evidence>
<dbReference type="CDD" id="cd06261">
    <property type="entry name" value="TM_PBP2"/>
    <property type="match status" value="1"/>
</dbReference>
<dbReference type="SUPFAM" id="SSF161098">
    <property type="entry name" value="MetI-like"/>
    <property type="match status" value="1"/>
</dbReference>
<comment type="similarity">
    <text evidence="7">Belongs to the binding-protein-dependent transport system permease family.</text>
</comment>
<evidence type="ECO:0000256" key="2">
    <source>
        <dbReference type="ARBA" id="ARBA00022448"/>
    </source>
</evidence>
<feature type="transmembrane region" description="Helical" evidence="7">
    <location>
        <begin position="207"/>
        <end position="232"/>
    </location>
</feature>
<keyword evidence="10" id="KW-1185">Reference proteome</keyword>
<feature type="transmembrane region" description="Helical" evidence="7">
    <location>
        <begin position="267"/>
        <end position="288"/>
    </location>
</feature>
<evidence type="ECO:0000256" key="5">
    <source>
        <dbReference type="ARBA" id="ARBA00022989"/>
    </source>
</evidence>
<evidence type="ECO:0000256" key="7">
    <source>
        <dbReference type="RuleBase" id="RU363032"/>
    </source>
</evidence>
<dbReference type="InterPro" id="IPR035906">
    <property type="entry name" value="MetI-like_sf"/>
</dbReference>
<dbReference type="PANTHER" id="PTHR43744">
    <property type="entry name" value="ABC TRANSPORTER PERMEASE PROTEIN MG189-RELATED-RELATED"/>
    <property type="match status" value="1"/>
</dbReference>
<proteinExistence type="inferred from homology"/>
<protein>
    <submittedName>
        <fullName evidence="9">Carbohydrate ABC transporter membrane protein 2 (CUT1 family)</fullName>
    </submittedName>
</protein>
<keyword evidence="4 7" id="KW-0812">Transmembrane</keyword>
<dbReference type="GO" id="GO:0055085">
    <property type="term" value="P:transmembrane transport"/>
    <property type="evidence" value="ECO:0007669"/>
    <property type="project" value="InterPro"/>
</dbReference>
<gene>
    <name evidence="9" type="ORF">EV650_2049</name>
</gene>
<dbReference type="Proteomes" id="UP000295447">
    <property type="component" value="Unassembled WGS sequence"/>
</dbReference>
<dbReference type="GO" id="GO:0005886">
    <property type="term" value="C:plasma membrane"/>
    <property type="evidence" value="ECO:0007669"/>
    <property type="project" value="UniProtKB-SubCell"/>
</dbReference>
<feature type="transmembrane region" description="Helical" evidence="7">
    <location>
        <begin position="32"/>
        <end position="53"/>
    </location>
</feature>
<comment type="subcellular location">
    <subcellularLocation>
        <location evidence="1 7">Cell membrane</location>
        <topology evidence="1 7">Multi-pass membrane protein</topology>
    </subcellularLocation>
</comment>
<dbReference type="PANTHER" id="PTHR43744:SF3">
    <property type="entry name" value="LACTOSE TRANSPORT SYSTEM PERMEASE PROTEIN LACG"/>
    <property type="match status" value="1"/>
</dbReference>
<evidence type="ECO:0000256" key="6">
    <source>
        <dbReference type="ARBA" id="ARBA00023136"/>
    </source>
</evidence>
<dbReference type="PROSITE" id="PS50928">
    <property type="entry name" value="ABC_TM1"/>
    <property type="match status" value="1"/>
</dbReference>
<evidence type="ECO:0000256" key="3">
    <source>
        <dbReference type="ARBA" id="ARBA00022475"/>
    </source>
</evidence>
<sequence length="302" mass="32890">MDTATQVVTPARQHPLEQDRPRLTPGRLIGNLPYYVVLGLWAALTIFILLWLFSGSLKSNVEIFGSPWALPKNPSADGAKNYSAAWTTAHMSIYFVNSVLVTSVSVVITVAISAPAAYVLSRIPFRGSTLINYYFIAGMGLPFQLILVPLYVLLVQIGLIDTRAGLTLTYVGVSIPFTIILLTGFFRSLPSELEEAGAVDGCSELGIFWRIMMPIATPGLFTAAIFNFVMIWQEFLLAQLLLSSDGNKTLPVGLMGLRQTMQYNSNWAAMFAAVMIIVVPSFIVFVALSNRIMAGLTLGAGK</sequence>
<feature type="transmembrane region" description="Helical" evidence="7">
    <location>
        <begin position="166"/>
        <end position="186"/>
    </location>
</feature>
<feature type="domain" description="ABC transmembrane type-1" evidence="8">
    <location>
        <begin position="95"/>
        <end position="288"/>
    </location>
</feature>
<accession>A0A4R8A1I5</accession>
<keyword evidence="6 7" id="KW-0472">Membrane</keyword>
<dbReference type="OrthoDB" id="3568785at2"/>
<evidence type="ECO:0000256" key="1">
    <source>
        <dbReference type="ARBA" id="ARBA00004651"/>
    </source>
</evidence>
<keyword evidence="3" id="KW-1003">Cell membrane</keyword>
<keyword evidence="5 7" id="KW-1133">Transmembrane helix</keyword>
<dbReference type="AlphaFoldDB" id="A0A4R8A1I5"/>
<keyword evidence="2 7" id="KW-0813">Transport</keyword>
<comment type="caution">
    <text evidence="9">The sequence shown here is derived from an EMBL/GenBank/DDBJ whole genome shotgun (WGS) entry which is preliminary data.</text>
</comment>
<evidence type="ECO:0000313" key="9">
    <source>
        <dbReference type="EMBL" id="TDW23198.1"/>
    </source>
</evidence>
<dbReference type="Gene3D" id="1.10.3720.10">
    <property type="entry name" value="MetI-like"/>
    <property type="match status" value="1"/>
</dbReference>
<evidence type="ECO:0000256" key="4">
    <source>
        <dbReference type="ARBA" id="ARBA00022692"/>
    </source>
</evidence>
<dbReference type="InterPro" id="IPR000515">
    <property type="entry name" value="MetI-like"/>
</dbReference>
<dbReference type="Pfam" id="PF00528">
    <property type="entry name" value="BPD_transp_1"/>
    <property type="match status" value="1"/>
</dbReference>
<feature type="transmembrane region" description="Helical" evidence="7">
    <location>
        <begin position="93"/>
        <end position="120"/>
    </location>
</feature>
<evidence type="ECO:0000259" key="8">
    <source>
        <dbReference type="PROSITE" id="PS50928"/>
    </source>
</evidence>
<dbReference type="RefSeq" id="WP_134117604.1">
    <property type="nucleotide sequence ID" value="NZ_SODF01000001.1"/>
</dbReference>
<name>A0A4R8A1I5_9ACTN</name>
<dbReference type="EMBL" id="SODF01000001">
    <property type="protein sequence ID" value="TDW23198.1"/>
    <property type="molecule type" value="Genomic_DNA"/>
</dbReference>
<organism evidence="9 10">
    <name type="scientific">Kribbella kalugense</name>
    <dbReference type="NCBI Taxonomy" id="2512221"/>
    <lineage>
        <taxon>Bacteria</taxon>
        <taxon>Bacillati</taxon>
        <taxon>Actinomycetota</taxon>
        <taxon>Actinomycetes</taxon>
        <taxon>Propionibacteriales</taxon>
        <taxon>Kribbellaceae</taxon>
        <taxon>Kribbella</taxon>
    </lineage>
</organism>
<feature type="transmembrane region" description="Helical" evidence="7">
    <location>
        <begin position="132"/>
        <end position="154"/>
    </location>
</feature>